<dbReference type="EMBL" id="FNFD01000002">
    <property type="protein sequence ID" value="SDJ61148.1"/>
    <property type="molecule type" value="Genomic_DNA"/>
</dbReference>
<evidence type="ECO:0000313" key="2">
    <source>
        <dbReference type="Proteomes" id="UP000198706"/>
    </source>
</evidence>
<accession>A0A1G8V4Z9</accession>
<proteinExistence type="predicted"/>
<sequence>MKPNILTECRKALLARLGTIQPANGYRTNLGGNVRSGWFNEVIKQEGVGYPLVVVQKGRAREPQPGPGAIKVSPGFMLVAAVEVGLDDYEDALDDLEHDLLQCLIPLAGVFHDWMPRGVLSVSVGASQSFPPGDGLMVATVAIPVHIQTVIQARHPNA</sequence>
<dbReference type="Proteomes" id="UP000198706">
    <property type="component" value="Unassembled WGS sequence"/>
</dbReference>
<gene>
    <name evidence="1" type="ORF">SAMN05216186_102100</name>
</gene>
<reference evidence="1 2" key="1">
    <citation type="submission" date="2016-10" db="EMBL/GenBank/DDBJ databases">
        <authorList>
            <person name="de Groot N.N."/>
        </authorList>
    </citation>
    <scope>NUCLEOTIDE SEQUENCE [LARGE SCALE GENOMIC DNA]</scope>
    <source>
        <strain evidence="1 2">JCM 21544</strain>
    </source>
</reference>
<name>A0A1G8V4Z9_9PSED</name>
<evidence type="ECO:0000313" key="1">
    <source>
        <dbReference type="EMBL" id="SDJ61148.1"/>
    </source>
</evidence>
<organism evidence="1 2">
    <name type="scientific">Pseudomonas indica</name>
    <dbReference type="NCBI Taxonomy" id="137658"/>
    <lineage>
        <taxon>Bacteria</taxon>
        <taxon>Pseudomonadati</taxon>
        <taxon>Pseudomonadota</taxon>
        <taxon>Gammaproteobacteria</taxon>
        <taxon>Pseudomonadales</taxon>
        <taxon>Pseudomonadaceae</taxon>
        <taxon>Pseudomonas</taxon>
    </lineage>
</organism>
<keyword evidence="2" id="KW-1185">Reference proteome</keyword>
<dbReference type="AlphaFoldDB" id="A0A1G8V4Z9"/>
<dbReference type="RefSeq" id="WP_084336915.1">
    <property type="nucleotide sequence ID" value="NZ_FNFD01000002.1"/>
</dbReference>
<evidence type="ECO:0008006" key="3">
    <source>
        <dbReference type="Google" id="ProtNLM"/>
    </source>
</evidence>
<dbReference type="STRING" id="137658.SAMN05216186_102100"/>
<protein>
    <recommendedName>
        <fullName evidence="3">Tail terminator</fullName>
    </recommendedName>
</protein>